<dbReference type="EMBL" id="KL659484">
    <property type="protein sequence ID" value="KFA69423.1"/>
    <property type="molecule type" value="Genomic_DNA"/>
</dbReference>
<gene>
    <name evidence="2" type="ORF">S40285_10524</name>
</gene>
<proteinExistence type="predicted"/>
<name>A0A084QZN8_STAC4</name>
<feature type="compositionally biased region" description="Polar residues" evidence="1">
    <location>
        <begin position="1"/>
        <end position="10"/>
    </location>
</feature>
<sequence length="113" mass="11921">MPETPSTSTKPCGHKTAGSNPTPGWSTSPARIDLTLPRALQGLDGDFQYVAGNDERSLLGVAQMAEVAVGMLAALVGDRAGGRPLTVQRWEDTREMVDLVGLEGVQAFRVAAE</sequence>
<evidence type="ECO:0000313" key="2">
    <source>
        <dbReference type="EMBL" id="KFA69423.1"/>
    </source>
</evidence>
<dbReference type="AlphaFoldDB" id="A0A084QZN8"/>
<evidence type="ECO:0000313" key="3">
    <source>
        <dbReference type="Proteomes" id="UP000028524"/>
    </source>
</evidence>
<dbReference type="InParanoid" id="A0A084QZN8"/>
<dbReference type="Proteomes" id="UP000028524">
    <property type="component" value="Unassembled WGS sequence"/>
</dbReference>
<feature type="compositionally biased region" description="Polar residues" evidence="1">
    <location>
        <begin position="17"/>
        <end position="29"/>
    </location>
</feature>
<feature type="region of interest" description="Disordered" evidence="1">
    <location>
        <begin position="1"/>
        <end position="30"/>
    </location>
</feature>
<reference evidence="2 3" key="1">
    <citation type="journal article" date="2014" name="BMC Genomics">
        <title>Comparative genome sequencing reveals chemotype-specific gene clusters in the toxigenic black mold Stachybotrys.</title>
        <authorList>
            <person name="Semeiks J."/>
            <person name="Borek D."/>
            <person name="Otwinowski Z."/>
            <person name="Grishin N.V."/>
        </authorList>
    </citation>
    <scope>NUCLEOTIDE SEQUENCE [LARGE SCALE GENOMIC DNA]</scope>
    <source>
        <strain evidence="2 3">IBT 40285</strain>
    </source>
</reference>
<accession>A0A084QZN8</accession>
<organism evidence="2 3">
    <name type="scientific">Stachybotrys chlorohalonatus (strain IBT 40285)</name>
    <dbReference type="NCBI Taxonomy" id="1283841"/>
    <lineage>
        <taxon>Eukaryota</taxon>
        <taxon>Fungi</taxon>
        <taxon>Dikarya</taxon>
        <taxon>Ascomycota</taxon>
        <taxon>Pezizomycotina</taxon>
        <taxon>Sordariomycetes</taxon>
        <taxon>Hypocreomycetidae</taxon>
        <taxon>Hypocreales</taxon>
        <taxon>Stachybotryaceae</taxon>
        <taxon>Stachybotrys</taxon>
    </lineage>
</organism>
<evidence type="ECO:0000256" key="1">
    <source>
        <dbReference type="SAM" id="MobiDB-lite"/>
    </source>
</evidence>
<dbReference type="HOGENOM" id="CLU_2135176_0_0_1"/>
<keyword evidence="3" id="KW-1185">Reference proteome</keyword>
<protein>
    <submittedName>
        <fullName evidence="2">Uncharacterized protein</fullName>
    </submittedName>
</protein>